<evidence type="ECO:0000313" key="1">
    <source>
        <dbReference type="EMBL" id="GGI15965.1"/>
    </source>
</evidence>
<dbReference type="InterPro" id="IPR027417">
    <property type="entry name" value="P-loop_NTPase"/>
</dbReference>
<dbReference type="AlphaFoldDB" id="A0A8J3EYF5"/>
<dbReference type="Pfam" id="PF13238">
    <property type="entry name" value="AAA_18"/>
    <property type="match status" value="1"/>
</dbReference>
<dbReference type="SUPFAM" id="SSF52540">
    <property type="entry name" value="P-loop containing nucleoside triphosphate hydrolases"/>
    <property type="match status" value="1"/>
</dbReference>
<dbReference type="OrthoDB" id="1649389at2"/>
<name>A0A8J3EYF5_9BACI</name>
<sequence>MQNRNNSSIYIISGPYGVGKSTVSNALAQEIEEAALIEGDLIKLMFRGKIQPPREEMRAIIWKNILSLTRNFLENNINVIIDYVVYSELEWLDKHLSDLNVKIHYVVLRADDETIIRRLNQRGDDYLIEGSLYLLDKLENFLPNKNYLYDTTNKQPGEIIHDLISRFDQFCL</sequence>
<accession>A0A8J3EYF5</accession>
<dbReference type="RefSeq" id="WP_088000575.1">
    <property type="nucleotide sequence ID" value="NZ_BMHB01000002.1"/>
</dbReference>
<comment type="caution">
    <text evidence="1">The sequence shown here is derived from an EMBL/GenBank/DDBJ whole genome shotgun (WGS) entry which is preliminary data.</text>
</comment>
<dbReference type="EMBL" id="BMHB01000002">
    <property type="protein sequence ID" value="GGI15965.1"/>
    <property type="molecule type" value="Genomic_DNA"/>
</dbReference>
<keyword evidence="2" id="KW-1185">Reference proteome</keyword>
<dbReference type="Proteomes" id="UP000626244">
    <property type="component" value="Unassembled WGS sequence"/>
</dbReference>
<reference evidence="2" key="1">
    <citation type="journal article" date="2019" name="Int. J. Syst. Evol. Microbiol.">
        <title>The Global Catalogue of Microorganisms (GCM) 10K type strain sequencing project: providing services to taxonomists for standard genome sequencing and annotation.</title>
        <authorList>
            <consortium name="The Broad Institute Genomics Platform"/>
            <consortium name="The Broad Institute Genome Sequencing Center for Infectious Disease"/>
            <person name="Wu L."/>
            <person name="Ma J."/>
        </authorList>
    </citation>
    <scope>NUCLEOTIDE SEQUENCE [LARGE SCALE GENOMIC DNA]</scope>
    <source>
        <strain evidence="2">CGMCC 1.14993</strain>
    </source>
</reference>
<protein>
    <recommendedName>
        <fullName evidence="3">AAA family ATPase</fullName>
    </recommendedName>
</protein>
<gene>
    <name evidence="1" type="ORF">GCM10007380_30600</name>
</gene>
<organism evidence="1 2">
    <name type="scientific">Gottfriedia solisilvae</name>
    <dbReference type="NCBI Taxonomy" id="1516104"/>
    <lineage>
        <taxon>Bacteria</taxon>
        <taxon>Bacillati</taxon>
        <taxon>Bacillota</taxon>
        <taxon>Bacilli</taxon>
        <taxon>Bacillales</taxon>
        <taxon>Bacillaceae</taxon>
        <taxon>Gottfriedia</taxon>
    </lineage>
</organism>
<evidence type="ECO:0000313" key="2">
    <source>
        <dbReference type="Proteomes" id="UP000626244"/>
    </source>
</evidence>
<proteinExistence type="predicted"/>
<evidence type="ECO:0008006" key="3">
    <source>
        <dbReference type="Google" id="ProtNLM"/>
    </source>
</evidence>
<dbReference type="Gene3D" id="3.40.50.300">
    <property type="entry name" value="P-loop containing nucleotide triphosphate hydrolases"/>
    <property type="match status" value="1"/>
</dbReference>